<evidence type="ECO:0000313" key="2">
    <source>
        <dbReference type="Proteomes" id="UP001273166"/>
    </source>
</evidence>
<gene>
    <name evidence="1" type="ORF">B0T15DRAFT_996</name>
</gene>
<reference evidence="1" key="2">
    <citation type="submission" date="2023-06" db="EMBL/GenBank/DDBJ databases">
        <authorList>
            <consortium name="Lawrence Berkeley National Laboratory"/>
            <person name="Mondo S.J."/>
            <person name="Hensen N."/>
            <person name="Bonometti L."/>
            <person name="Westerberg I."/>
            <person name="Brannstrom I.O."/>
            <person name="Guillou S."/>
            <person name="Cros-Aarteil S."/>
            <person name="Calhoun S."/>
            <person name="Haridas S."/>
            <person name="Kuo A."/>
            <person name="Pangilinan J."/>
            <person name="Riley R."/>
            <person name="Labutti K."/>
            <person name="Andreopoulos B."/>
            <person name="Lipzen A."/>
            <person name="Chen C."/>
            <person name="Yanf M."/>
            <person name="Daum C."/>
            <person name="Ng V."/>
            <person name="Clum A."/>
            <person name="Steindorff A."/>
            <person name="Ohm R."/>
            <person name="Martin F."/>
            <person name="Silar P."/>
            <person name="Natvig D."/>
            <person name="Lalanne C."/>
            <person name="Gautier V."/>
            <person name="Ament-Velasquez S.L."/>
            <person name="Kruys A."/>
            <person name="Hutchinson M.I."/>
            <person name="Powell A.J."/>
            <person name="Barry K."/>
            <person name="Miller A.N."/>
            <person name="Grigoriev I.V."/>
            <person name="Debuchy R."/>
            <person name="Gladieux P."/>
            <person name="Thoren M.H."/>
            <person name="Johannesson H."/>
        </authorList>
    </citation>
    <scope>NUCLEOTIDE SEQUENCE</scope>
    <source>
        <strain evidence="1">CBS 333.67</strain>
    </source>
</reference>
<dbReference type="AlphaFoldDB" id="A0AAJ0M528"/>
<sequence>MRLAGKSAPSIDLSLPLLNFQVSASSLPHPPQRNIPPMSVVHLALRCRPQAPLCKRPGPVMQLRRQRICLAATGDDIGFALGQIALHLGSEHLCGDEDACACPCSRTWAVAWAEMVACLAAVLTLLHLRDWTLSRRCFHMASSKNTLHYNRYLPV</sequence>
<dbReference type="GeneID" id="87890358"/>
<evidence type="ECO:0000313" key="1">
    <source>
        <dbReference type="EMBL" id="KAK3309348.1"/>
    </source>
</evidence>
<dbReference type="RefSeq" id="XP_062725128.1">
    <property type="nucleotide sequence ID" value="XM_062871529.1"/>
</dbReference>
<keyword evidence="2" id="KW-1185">Reference proteome</keyword>
<accession>A0AAJ0M528</accession>
<organism evidence="1 2">
    <name type="scientific">Chaetomium strumarium</name>
    <dbReference type="NCBI Taxonomy" id="1170767"/>
    <lineage>
        <taxon>Eukaryota</taxon>
        <taxon>Fungi</taxon>
        <taxon>Dikarya</taxon>
        <taxon>Ascomycota</taxon>
        <taxon>Pezizomycotina</taxon>
        <taxon>Sordariomycetes</taxon>
        <taxon>Sordariomycetidae</taxon>
        <taxon>Sordariales</taxon>
        <taxon>Chaetomiaceae</taxon>
        <taxon>Chaetomium</taxon>
    </lineage>
</organism>
<dbReference type="EMBL" id="JAUDZG010000001">
    <property type="protein sequence ID" value="KAK3309348.1"/>
    <property type="molecule type" value="Genomic_DNA"/>
</dbReference>
<protein>
    <submittedName>
        <fullName evidence="1">Uncharacterized protein</fullName>
    </submittedName>
</protein>
<name>A0AAJ0M528_9PEZI</name>
<comment type="caution">
    <text evidence="1">The sequence shown here is derived from an EMBL/GenBank/DDBJ whole genome shotgun (WGS) entry which is preliminary data.</text>
</comment>
<reference evidence="1" key="1">
    <citation type="journal article" date="2023" name="Mol. Phylogenet. Evol.">
        <title>Genome-scale phylogeny and comparative genomics of the fungal order Sordariales.</title>
        <authorList>
            <person name="Hensen N."/>
            <person name="Bonometti L."/>
            <person name="Westerberg I."/>
            <person name="Brannstrom I.O."/>
            <person name="Guillou S."/>
            <person name="Cros-Aarteil S."/>
            <person name="Calhoun S."/>
            <person name="Haridas S."/>
            <person name="Kuo A."/>
            <person name="Mondo S."/>
            <person name="Pangilinan J."/>
            <person name="Riley R."/>
            <person name="LaButti K."/>
            <person name="Andreopoulos B."/>
            <person name="Lipzen A."/>
            <person name="Chen C."/>
            <person name="Yan M."/>
            <person name="Daum C."/>
            <person name="Ng V."/>
            <person name="Clum A."/>
            <person name="Steindorff A."/>
            <person name="Ohm R.A."/>
            <person name="Martin F."/>
            <person name="Silar P."/>
            <person name="Natvig D.O."/>
            <person name="Lalanne C."/>
            <person name="Gautier V."/>
            <person name="Ament-Velasquez S.L."/>
            <person name="Kruys A."/>
            <person name="Hutchinson M.I."/>
            <person name="Powell A.J."/>
            <person name="Barry K."/>
            <person name="Miller A.N."/>
            <person name="Grigoriev I.V."/>
            <person name="Debuchy R."/>
            <person name="Gladieux P."/>
            <person name="Hiltunen Thoren M."/>
            <person name="Johannesson H."/>
        </authorList>
    </citation>
    <scope>NUCLEOTIDE SEQUENCE</scope>
    <source>
        <strain evidence="1">CBS 333.67</strain>
    </source>
</reference>
<dbReference type="Proteomes" id="UP001273166">
    <property type="component" value="Unassembled WGS sequence"/>
</dbReference>
<proteinExistence type="predicted"/>